<proteinExistence type="predicted"/>
<dbReference type="RefSeq" id="WP_104251611.1">
    <property type="nucleotide sequence ID" value="NZ_WBJX01000001.1"/>
</dbReference>
<accession>A0A7J5B6V0</accession>
<protein>
    <submittedName>
        <fullName evidence="1">YbdD/YjiX family protein</fullName>
    </submittedName>
</protein>
<dbReference type="Pfam" id="PF04328">
    <property type="entry name" value="Sel_put"/>
    <property type="match status" value="1"/>
</dbReference>
<reference evidence="1 2" key="1">
    <citation type="submission" date="2019-09" db="EMBL/GenBank/DDBJ databases">
        <title>Phylogeny of genus Pseudoclavibacter and closely related genus.</title>
        <authorList>
            <person name="Li Y."/>
        </authorList>
    </citation>
    <scope>NUCLEOTIDE SEQUENCE [LARGE SCALE GENOMIC DNA]</scope>
    <source>
        <strain evidence="1 2">THG-MD12</strain>
    </source>
</reference>
<dbReference type="Proteomes" id="UP000490386">
    <property type="component" value="Unassembled WGS sequence"/>
</dbReference>
<dbReference type="EMBL" id="WBJX01000001">
    <property type="protein sequence ID" value="KAB1639925.1"/>
    <property type="molecule type" value="Genomic_DNA"/>
</dbReference>
<comment type="caution">
    <text evidence="1">The sequence shown here is derived from an EMBL/GenBank/DDBJ whole genome shotgun (WGS) entry which is preliminary data.</text>
</comment>
<dbReference type="InterPro" id="IPR007423">
    <property type="entry name" value="Sel_put"/>
</dbReference>
<gene>
    <name evidence="1" type="ORF">F8O03_01265</name>
</gene>
<dbReference type="OrthoDB" id="3541280at2"/>
<sequence length="67" mass="7838">MRLAVATVGRVLRAVRWYVTSMMGDNAYEVYVAHQRRAHPGVEPMGERAFWRERTDEQDRNPQGRCC</sequence>
<dbReference type="AlphaFoldDB" id="A0A7J5B6V0"/>
<evidence type="ECO:0000313" key="2">
    <source>
        <dbReference type="Proteomes" id="UP000490386"/>
    </source>
</evidence>
<name>A0A7J5B6V0_9MICO</name>
<keyword evidence="2" id="KW-1185">Reference proteome</keyword>
<organism evidence="1 2">
    <name type="scientific">Pseudoclavibacter terrae</name>
    <dbReference type="NCBI Taxonomy" id="1530195"/>
    <lineage>
        <taxon>Bacteria</taxon>
        <taxon>Bacillati</taxon>
        <taxon>Actinomycetota</taxon>
        <taxon>Actinomycetes</taxon>
        <taxon>Micrococcales</taxon>
        <taxon>Microbacteriaceae</taxon>
        <taxon>Pseudoclavibacter</taxon>
    </lineage>
</organism>
<evidence type="ECO:0000313" key="1">
    <source>
        <dbReference type="EMBL" id="KAB1639925.1"/>
    </source>
</evidence>